<name>A0A0P0VN76_ORYSJ</name>
<reference evidence="1 2" key="2">
    <citation type="journal article" date="2013" name="Plant Cell Physiol.">
        <title>Rice Annotation Project Database (RAP-DB): an integrative and interactive database for rice genomics.</title>
        <authorList>
            <person name="Sakai H."/>
            <person name="Lee S.S."/>
            <person name="Tanaka T."/>
            <person name="Numa H."/>
            <person name="Kim J."/>
            <person name="Kawahara Y."/>
            <person name="Wakimoto H."/>
            <person name="Yang C.C."/>
            <person name="Iwamoto M."/>
            <person name="Abe T."/>
            <person name="Yamada Y."/>
            <person name="Muto A."/>
            <person name="Inokuchi H."/>
            <person name="Ikemura T."/>
            <person name="Matsumoto T."/>
            <person name="Sasaki T."/>
            <person name="Itoh T."/>
        </authorList>
    </citation>
    <scope>NUCLEOTIDE SEQUENCE [LARGE SCALE GENOMIC DNA]</scope>
    <source>
        <strain evidence="2">cv. Nipponbare</strain>
    </source>
</reference>
<evidence type="ECO:0000313" key="2">
    <source>
        <dbReference type="Proteomes" id="UP000059680"/>
    </source>
</evidence>
<sequence>MEEVPSPLSYWLCITPETNELCLWLSSSVLQLYSHSLIVHLFLSSCFSVASNNADGYICRRLDASYASSLR</sequence>
<keyword evidence="2" id="KW-1185">Reference proteome</keyword>
<dbReference type="EMBL" id="AP014958">
    <property type="protein sequence ID" value="BAS80348.1"/>
    <property type="molecule type" value="Genomic_DNA"/>
</dbReference>
<dbReference type="Proteomes" id="UP000059680">
    <property type="component" value="Chromosome 2"/>
</dbReference>
<reference evidence="1 2" key="3">
    <citation type="journal article" date="2013" name="Rice">
        <title>Improvement of the Oryza sativa Nipponbare reference genome using next generation sequence and optical map data.</title>
        <authorList>
            <person name="Kawahara Y."/>
            <person name="de la Bastide M."/>
            <person name="Hamilton J.P."/>
            <person name="Kanamori H."/>
            <person name="McCombie W.R."/>
            <person name="Ouyang S."/>
            <person name="Schwartz D.C."/>
            <person name="Tanaka T."/>
            <person name="Wu J."/>
            <person name="Zhou S."/>
            <person name="Childs K.L."/>
            <person name="Davidson R.M."/>
            <person name="Lin H."/>
            <person name="Quesada-Ocampo L."/>
            <person name="Vaillancourt B."/>
            <person name="Sakai H."/>
            <person name="Lee S.S."/>
            <person name="Kim J."/>
            <person name="Numa H."/>
            <person name="Itoh T."/>
            <person name="Buell C.R."/>
            <person name="Matsumoto T."/>
        </authorList>
    </citation>
    <scope>NUCLEOTIDE SEQUENCE [LARGE SCALE GENOMIC DNA]</scope>
    <source>
        <strain evidence="2">cv. Nipponbare</strain>
    </source>
</reference>
<protein>
    <submittedName>
        <fullName evidence="1">Os02g0687600 protein</fullName>
    </submittedName>
</protein>
<dbReference type="Gramene" id="Os02t0687600-01">
    <property type="protein sequence ID" value="Os02t0687600-01"/>
    <property type="gene ID" value="Os02g0687600"/>
</dbReference>
<dbReference type="PaxDb" id="39947-A0A0P0VN76"/>
<accession>A0A0P0VN76</accession>
<dbReference type="AlphaFoldDB" id="A0A0P0VN76"/>
<organism evidence="1 2">
    <name type="scientific">Oryza sativa subsp. japonica</name>
    <name type="common">Rice</name>
    <dbReference type="NCBI Taxonomy" id="39947"/>
    <lineage>
        <taxon>Eukaryota</taxon>
        <taxon>Viridiplantae</taxon>
        <taxon>Streptophyta</taxon>
        <taxon>Embryophyta</taxon>
        <taxon>Tracheophyta</taxon>
        <taxon>Spermatophyta</taxon>
        <taxon>Magnoliopsida</taxon>
        <taxon>Liliopsida</taxon>
        <taxon>Poales</taxon>
        <taxon>Poaceae</taxon>
        <taxon>BOP clade</taxon>
        <taxon>Oryzoideae</taxon>
        <taxon>Oryzeae</taxon>
        <taxon>Oryzinae</taxon>
        <taxon>Oryza</taxon>
        <taxon>Oryza sativa</taxon>
    </lineage>
</organism>
<proteinExistence type="predicted"/>
<dbReference type="InParanoid" id="A0A0P0VN76"/>
<gene>
    <name evidence="1" type="ordered locus">Os02g0687600</name>
    <name evidence="1" type="ORF">OSNPB_020687600</name>
</gene>
<reference evidence="2" key="1">
    <citation type="journal article" date="2005" name="Nature">
        <title>The map-based sequence of the rice genome.</title>
        <authorList>
            <consortium name="International rice genome sequencing project (IRGSP)"/>
            <person name="Matsumoto T."/>
            <person name="Wu J."/>
            <person name="Kanamori H."/>
            <person name="Katayose Y."/>
            <person name="Fujisawa M."/>
            <person name="Namiki N."/>
            <person name="Mizuno H."/>
            <person name="Yamamoto K."/>
            <person name="Antonio B.A."/>
            <person name="Baba T."/>
            <person name="Sakata K."/>
            <person name="Nagamura Y."/>
            <person name="Aoki H."/>
            <person name="Arikawa K."/>
            <person name="Arita K."/>
            <person name="Bito T."/>
            <person name="Chiden Y."/>
            <person name="Fujitsuka N."/>
            <person name="Fukunaka R."/>
            <person name="Hamada M."/>
            <person name="Harada C."/>
            <person name="Hayashi A."/>
            <person name="Hijishita S."/>
            <person name="Honda M."/>
            <person name="Hosokawa S."/>
            <person name="Ichikawa Y."/>
            <person name="Idonuma A."/>
            <person name="Iijima M."/>
            <person name="Ikeda M."/>
            <person name="Ikeno M."/>
            <person name="Ito K."/>
            <person name="Ito S."/>
            <person name="Ito T."/>
            <person name="Ito Y."/>
            <person name="Ito Y."/>
            <person name="Iwabuchi A."/>
            <person name="Kamiya K."/>
            <person name="Karasawa W."/>
            <person name="Kurita K."/>
            <person name="Katagiri S."/>
            <person name="Kikuta A."/>
            <person name="Kobayashi H."/>
            <person name="Kobayashi N."/>
            <person name="Machita K."/>
            <person name="Maehara T."/>
            <person name="Masukawa M."/>
            <person name="Mizubayashi T."/>
            <person name="Mukai Y."/>
            <person name="Nagasaki H."/>
            <person name="Nagata Y."/>
            <person name="Naito S."/>
            <person name="Nakashima M."/>
            <person name="Nakama Y."/>
            <person name="Nakamichi Y."/>
            <person name="Nakamura M."/>
            <person name="Meguro A."/>
            <person name="Negishi M."/>
            <person name="Ohta I."/>
            <person name="Ohta T."/>
            <person name="Okamoto M."/>
            <person name="Ono N."/>
            <person name="Saji S."/>
            <person name="Sakaguchi M."/>
            <person name="Sakai K."/>
            <person name="Shibata M."/>
            <person name="Shimokawa T."/>
            <person name="Song J."/>
            <person name="Takazaki Y."/>
            <person name="Terasawa K."/>
            <person name="Tsugane M."/>
            <person name="Tsuji K."/>
            <person name="Ueda S."/>
            <person name="Waki K."/>
            <person name="Yamagata H."/>
            <person name="Yamamoto M."/>
            <person name="Yamamoto S."/>
            <person name="Yamane H."/>
            <person name="Yoshiki S."/>
            <person name="Yoshihara R."/>
            <person name="Yukawa K."/>
            <person name="Zhong H."/>
            <person name="Yano M."/>
            <person name="Yuan Q."/>
            <person name="Ouyang S."/>
            <person name="Liu J."/>
            <person name="Jones K.M."/>
            <person name="Gansberger K."/>
            <person name="Moffat K."/>
            <person name="Hill J."/>
            <person name="Bera J."/>
            <person name="Fadrosh D."/>
            <person name="Jin S."/>
            <person name="Johri S."/>
            <person name="Kim M."/>
            <person name="Overton L."/>
            <person name="Reardon M."/>
            <person name="Tsitrin T."/>
            <person name="Vuong H."/>
            <person name="Weaver B."/>
            <person name="Ciecko A."/>
            <person name="Tallon L."/>
            <person name="Jackson J."/>
            <person name="Pai G."/>
            <person name="Aken S.V."/>
            <person name="Utterback T."/>
            <person name="Reidmuller S."/>
            <person name="Feldblyum T."/>
            <person name="Hsiao J."/>
            <person name="Zismann V."/>
            <person name="Iobst S."/>
            <person name="de Vazeille A.R."/>
            <person name="Buell C.R."/>
            <person name="Ying K."/>
            <person name="Li Y."/>
            <person name="Lu T."/>
            <person name="Huang Y."/>
            <person name="Zhao Q."/>
            <person name="Feng Q."/>
            <person name="Zhang L."/>
            <person name="Zhu J."/>
            <person name="Weng Q."/>
            <person name="Mu J."/>
            <person name="Lu Y."/>
            <person name="Fan D."/>
            <person name="Liu Y."/>
            <person name="Guan J."/>
            <person name="Zhang Y."/>
            <person name="Yu S."/>
            <person name="Liu X."/>
            <person name="Zhang Y."/>
            <person name="Hong G."/>
            <person name="Han B."/>
            <person name="Choisne N."/>
            <person name="Demange N."/>
            <person name="Orjeda G."/>
            <person name="Samain S."/>
            <person name="Cattolico L."/>
            <person name="Pelletier E."/>
            <person name="Couloux A."/>
            <person name="Segurens B."/>
            <person name="Wincker P."/>
            <person name="D'Hont A."/>
            <person name="Scarpelli C."/>
            <person name="Weissenbach J."/>
            <person name="Salanoubat M."/>
            <person name="Quetier F."/>
            <person name="Yu Y."/>
            <person name="Kim H.R."/>
            <person name="Rambo T."/>
            <person name="Currie J."/>
            <person name="Collura K."/>
            <person name="Luo M."/>
            <person name="Yang T."/>
            <person name="Ammiraju J.S.S."/>
            <person name="Engler F."/>
            <person name="Soderlund C."/>
            <person name="Wing R.A."/>
            <person name="Palmer L.E."/>
            <person name="de la Bastide M."/>
            <person name="Spiegel L."/>
            <person name="Nascimento L."/>
            <person name="Zutavern T."/>
            <person name="O'Shaughnessy A."/>
            <person name="Dike S."/>
            <person name="Dedhia N."/>
            <person name="Preston R."/>
            <person name="Balija V."/>
            <person name="McCombie W.R."/>
            <person name="Chow T."/>
            <person name="Chen H."/>
            <person name="Chung M."/>
            <person name="Chen C."/>
            <person name="Shaw J."/>
            <person name="Wu H."/>
            <person name="Hsiao K."/>
            <person name="Chao Y."/>
            <person name="Chu M."/>
            <person name="Cheng C."/>
            <person name="Hour A."/>
            <person name="Lee P."/>
            <person name="Lin S."/>
            <person name="Lin Y."/>
            <person name="Liou J."/>
            <person name="Liu S."/>
            <person name="Hsing Y."/>
            <person name="Raghuvanshi S."/>
            <person name="Mohanty A."/>
            <person name="Bharti A.K."/>
            <person name="Gaur A."/>
            <person name="Gupta V."/>
            <person name="Kumar D."/>
            <person name="Ravi V."/>
            <person name="Vij S."/>
            <person name="Kapur A."/>
            <person name="Khurana P."/>
            <person name="Khurana P."/>
            <person name="Khurana J.P."/>
            <person name="Tyagi A.K."/>
            <person name="Gaikwad K."/>
            <person name="Singh A."/>
            <person name="Dalal V."/>
            <person name="Srivastava S."/>
            <person name="Dixit A."/>
            <person name="Pal A.K."/>
            <person name="Ghazi I.A."/>
            <person name="Yadav M."/>
            <person name="Pandit A."/>
            <person name="Bhargava A."/>
            <person name="Sureshbabu K."/>
            <person name="Batra K."/>
            <person name="Sharma T.R."/>
            <person name="Mohapatra T."/>
            <person name="Singh N.K."/>
            <person name="Messing J."/>
            <person name="Nelson A.B."/>
            <person name="Fuks G."/>
            <person name="Kavchok S."/>
            <person name="Keizer G."/>
            <person name="Linton E."/>
            <person name="Llaca V."/>
            <person name="Song R."/>
            <person name="Tanyolac B."/>
            <person name="Young S."/>
            <person name="Ho-Il K."/>
            <person name="Hahn J.H."/>
            <person name="Sangsakoo G."/>
            <person name="Vanavichit A."/>
            <person name="de Mattos Luiz.A.T."/>
            <person name="Zimmer P.D."/>
            <person name="Malone G."/>
            <person name="Dellagostin O."/>
            <person name="de Oliveira A.C."/>
            <person name="Bevan M."/>
            <person name="Bancroft I."/>
            <person name="Minx P."/>
            <person name="Cordum H."/>
            <person name="Wilson R."/>
            <person name="Cheng Z."/>
            <person name="Jin W."/>
            <person name="Jiang J."/>
            <person name="Leong S.A."/>
            <person name="Iwama H."/>
            <person name="Gojobori T."/>
            <person name="Itoh T."/>
            <person name="Niimura Y."/>
            <person name="Fujii Y."/>
            <person name="Habara T."/>
            <person name="Sakai H."/>
            <person name="Sato Y."/>
            <person name="Wilson G."/>
            <person name="Kumar K."/>
            <person name="McCouch S."/>
            <person name="Juretic N."/>
            <person name="Hoen D."/>
            <person name="Wright S."/>
            <person name="Bruskiewich R."/>
            <person name="Bureau T."/>
            <person name="Miyao A."/>
            <person name="Hirochika H."/>
            <person name="Nishikawa T."/>
            <person name="Kadowaki K."/>
            <person name="Sugiura M."/>
            <person name="Burr B."/>
            <person name="Sasaki T."/>
        </authorList>
    </citation>
    <scope>NUCLEOTIDE SEQUENCE [LARGE SCALE GENOMIC DNA]</scope>
    <source>
        <strain evidence="2">cv. Nipponbare</strain>
    </source>
</reference>
<evidence type="ECO:0000313" key="1">
    <source>
        <dbReference type="EMBL" id="BAS80348.1"/>
    </source>
</evidence>